<protein>
    <recommendedName>
        <fullName evidence="1">Transposase IS801/IS1294 domain-containing protein</fullName>
    </recommendedName>
</protein>
<feature type="domain" description="Transposase IS801/IS1294" evidence="1">
    <location>
        <begin position="239"/>
        <end position="333"/>
    </location>
</feature>
<evidence type="ECO:0000259" key="1">
    <source>
        <dbReference type="Pfam" id="PF04986"/>
    </source>
</evidence>
<keyword evidence="3" id="KW-1185">Reference proteome</keyword>
<dbReference type="Proteomes" id="UP000002139">
    <property type="component" value="Chromosome"/>
</dbReference>
<dbReference type="GO" id="GO:0004803">
    <property type="term" value="F:transposase activity"/>
    <property type="evidence" value="ECO:0007669"/>
    <property type="project" value="InterPro"/>
</dbReference>
<name>A9GJZ4_SORC5</name>
<evidence type="ECO:0000313" key="3">
    <source>
        <dbReference type="Proteomes" id="UP000002139"/>
    </source>
</evidence>
<sequence>MPGAWRGGVECAALVTASGSCQHACRHAPCHPRVAVRGRPFPLPGGLPGSLPQTVSLAGRAARQPPPDRLRCRQGCRLPPPHRFRCRQGCRLPPPHRFRCQQGCRLPPPHRFRCQQGCRLPPPHRFRCQQGCRLPPPTPFPLPAGLPAASPTPFPLPAGLPAASPRLDRSADRQAVEAAGDRLAQVFDLEHGVDKDNEPEAALCASAVSGREPPAGPQWRRGLSPLLPSALAYEKPLCASLDGFTLHAATRAGAHHAASREALLRYVLRPPIAQERVELQQDGLVRRSLERAFADRTVAVDMDPLSLLCRLAASVPPPRFHTIKYAGVLASASRPRWRAS</sequence>
<dbReference type="GO" id="GO:0006313">
    <property type="term" value="P:DNA transposition"/>
    <property type="evidence" value="ECO:0007669"/>
    <property type="project" value="InterPro"/>
</dbReference>
<dbReference type="HOGENOM" id="CLU_816121_0_0_7"/>
<dbReference type="GO" id="GO:0003677">
    <property type="term" value="F:DNA binding"/>
    <property type="evidence" value="ECO:0007669"/>
    <property type="project" value="InterPro"/>
</dbReference>
<dbReference type="Pfam" id="PF04986">
    <property type="entry name" value="Y2_Tnp"/>
    <property type="match status" value="1"/>
</dbReference>
<gene>
    <name evidence="2" type="ordered locus">sce6340</name>
</gene>
<dbReference type="InterPro" id="IPR007069">
    <property type="entry name" value="Transposase_32"/>
</dbReference>
<organism evidence="2 3">
    <name type="scientific">Sorangium cellulosum (strain So ce56)</name>
    <name type="common">Polyangium cellulosum (strain So ce56)</name>
    <dbReference type="NCBI Taxonomy" id="448385"/>
    <lineage>
        <taxon>Bacteria</taxon>
        <taxon>Pseudomonadati</taxon>
        <taxon>Myxococcota</taxon>
        <taxon>Polyangia</taxon>
        <taxon>Polyangiales</taxon>
        <taxon>Polyangiaceae</taxon>
        <taxon>Sorangium</taxon>
    </lineage>
</organism>
<reference evidence="2 3" key="1">
    <citation type="journal article" date="2007" name="Nat. Biotechnol.">
        <title>Complete genome sequence of the myxobacterium Sorangium cellulosum.</title>
        <authorList>
            <person name="Schneiker S."/>
            <person name="Perlova O."/>
            <person name="Kaiser O."/>
            <person name="Gerth K."/>
            <person name="Alici A."/>
            <person name="Altmeyer M.O."/>
            <person name="Bartels D."/>
            <person name="Bekel T."/>
            <person name="Beyer S."/>
            <person name="Bode E."/>
            <person name="Bode H.B."/>
            <person name="Bolten C.J."/>
            <person name="Choudhuri J.V."/>
            <person name="Doss S."/>
            <person name="Elnakady Y.A."/>
            <person name="Frank B."/>
            <person name="Gaigalat L."/>
            <person name="Goesmann A."/>
            <person name="Groeger C."/>
            <person name="Gross F."/>
            <person name="Jelsbak L."/>
            <person name="Jelsbak L."/>
            <person name="Kalinowski J."/>
            <person name="Kegler C."/>
            <person name="Knauber T."/>
            <person name="Konietzny S."/>
            <person name="Kopp M."/>
            <person name="Krause L."/>
            <person name="Krug D."/>
            <person name="Linke B."/>
            <person name="Mahmud T."/>
            <person name="Martinez-Arias R."/>
            <person name="McHardy A.C."/>
            <person name="Merai M."/>
            <person name="Meyer F."/>
            <person name="Mormann S."/>
            <person name="Munoz-Dorado J."/>
            <person name="Perez J."/>
            <person name="Pradella S."/>
            <person name="Rachid S."/>
            <person name="Raddatz G."/>
            <person name="Rosenau F."/>
            <person name="Rueckert C."/>
            <person name="Sasse F."/>
            <person name="Scharfe M."/>
            <person name="Schuster S.C."/>
            <person name="Suen G."/>
            <person name="Treuner-Lange A."/>
            <person name="Velicer G.J."/>
            <person name="Vorholter F.-J."/>
            <person name="Weissman K.J."/>
            <person name="Welch R.D."/>
            <person name="Wenzel S.C."/>
            <person name="Whitworth D.E."/>
            <person name="Wilhelm S."/>
            <person name="Wittmann C."/>
            <person name="Bloecker H."/>
            <person name="Puehler A."/>
            <person name="Mueller R."/>
        </authorList>
    </citation>
    <scope>NUCLEOTIDE SEQUENCE [LARGE SCALE GENOMIC DNA]</scope>
    <source>
        <strain evidence="3">So ce56</strain>
    </source>
</reference>
<proteinExistence type="predicted"/>
<dbReference type="KEGG" id="scl:sce6340"/>
<dbReference type="STRING" id="448385.sce6340"/>
<dbReference type="BioCyc" id="SCEL448385:SCE_RS51940-MONOMER"/>
<dbReference type="PROSITE" id="PS51257">
    <property type="entry name" value="PROKAR_LIPOPROTEIN"/>
    <property type="match status" value="1"/>
</dbReference>
<dbReference type="EMBL" id="AM746676">
    <property type="protein sequence ID" value="CAN96507.1"/>
    <property type="molecule type" value="Genomic_DNA"/>
</dbReference>
<evidence type="ECO:0000313" key="2">
    <source>
        <dbReference type="EMBL" id="CAN96507.1"/>
    </source>
</evidence>
<dbReference type="AlphaFoldDB" id="A9GJZ4"/>
<accession>A9GJZ4</accession>